<feature type="domain" description="Histidine kinase" evidence="11">
    <location>
        <begin position="250"/>
        <end position="446"/>
    </location>
</feature>
<proteinExistence type="predicted"/>
<evidence type="ECO:0000313" key="13">
    <source>
        <dbReference type="Proteomes" id="UP000253782"/>
    </source>
</evidence>
<dbReference type="PANTHER" id="PTHR45436">
    <property type="entry name" value="SENSOR HISTIDINE KINASE YKOH"/>
    <property type="match status" value="1"/>
</dbReference>
<dbReference type="InterPro" id="IPR050428">
    <property type="entry name" value="TCS_sensor_his_kinase"/>
</dbReference>
<dbReference type="GO" id="GO:0016020">
    <property type="term" value="C:membrane"/>
    <property type="evidence" value="ECO:0007669"/>
    <property type="project" value="UniProtKB-SubCell"/>
</dbReference>
<dbReference type="PANTHER" id="PTHR45436:SF5">
    <property type="entry name" value="SENSOR HISTIDINE KINASE TRCS"/>
    <property type="match status" value="1"/>
</dbReference>
<evidence type="ECO:0000256" key="7">
    <source>
        <dbReference type="ARBA" id="ARBA00022777"/>
    </source>
</evidence>
<dbReference type="CDD" id="cd00075">
    <property type="entry name" value="HATPase"/>
    <property type="match status" value="1"/>
</dbReference>
<dbReference type="SUPFAM" id="SSF55874">
    <property type="entry name" value="ATPase domain of HSP90 chaperone/DNA topoisomerase II/histidine kinase"/>
    <property type="match status" value="1"/>
</dbReference>
<keyword evidence="7 12" id="KW-0418">Kinase</keyword>
<dbReference type="SMART" id="SM00387">
    <property type="entry name" value="HATPase_c"/>
    <property type="match status" value="1"/>
</dbReference>
<dbReference type="Proteomes" id="UP000253782">
    <property type="component" value="Unassembled WGS sequence"/>
</dbReference>
<evidence type="ECO:0000256" key="6">
    <source>
        <dbReference type="ARBA" id="ARBA00022692"/>
    </source>
</evidence>
<dbReference type="InterPro" id="IPR003594">
    <property type="entry name" value="HATPase_dom"/>
</dbReference>
<keyword evidence="6 10" id="KW-0812">Transmembrane</keyword>
<dbReference type="CDD" id="cd00082">
    <property type="entry name" value="HisKA"/>
    <property type="match status" value="1"/>
</dbReference>
<accession>A0A369UI23</accession>
<dbReference type="AlphaFoldDB" id="A0A369UI23"/>
<comment type="subcellular location">
    <subcellularLocation>
        <location evidence="2">Membrane</location>
    </subcellularLocation>
</comment>
<dbReference type="PROSITE" id="PS50109">
    <property type="entry name" value="HIS_KIN"/>
    <property type="match status" value="1"/>
</dbReference>
<evidence type="ECO:0000256" key="5">
    <source>
        <dbReference type="ARBA" id="ARBA00022679"/>
    </source>
</evidence>
<evidence type="ECO:0000259" key="11">
    <source>
        <dbReference type="PROSITE" id="PS50109"/>
    </source>
</evidence>
<evidence type="ECO:0000256" key="1">
    <source>
        <dbReference type="ARBA" id="ARBA00000085"/>
    </source>
</evidence>
<dbReference type="GO" id="GO:0000155">
    <property type="term" value="F:phosphorelay sensor kinase activity"/>
    <property type="evidence" value="ECO:0007669"/>
    <property type="project" value="InterPro"/>
</dbReference>
<comment type="caution">
    <text evidence="12">The sequence shown here is derived from an EMBL/GenBank/DDBJ whole genome shotgun (WGS) entry which is preliminary data.</text>
</comment>
<keyword evidence="9 10" id="KW-0472">Membrane</keyword>
<gene>
    <name evidence="12" type="ORF">DVJ77_18560</name>
</gene>
<evidence type="ECO:0000256" key="2">
    <source>
        <dbReference type="ARBA" id="ARBA00004370"/>
    </source>
</evidence>
<dbReference type="InterPro" id="IPR003661">
    <property type="entry name" value="HisK_dim/P_dom"/>
</dbReference>
<comment type="catalytic activity">
    <reaction evidence="1">
        <text>ATP + protein L-histidine = ADP + protein N-phospho-L-histidine.</text>
        <dbReference type="EC" id="2.7.13.3"/>
    </reaction>
</comment>
<reference evidence="12 13" key="1">
    <citation type="submission" date="2018-07" db="EMBL/GenBank/DDBJ databases">
        <title>Dyella tabacisoli L4-6T, whole genome shotgun sequence.</title>
        <authorList>
            <person name="Zhou X.-K."/>
            <person name="Li W.-J."/>
            <person name="Duan Y.-Q."/>
        </authorList>
    </citation>
    <scope>NUCLEOTIDE SEQUENCE [LARGE SCALE GENOMIC DNA]</scope>
    <source>
        <strain evidence="12 13">L4-6</strain>
    </source>
</reference>
<keyword evidence="4" id="KW-0597">Phosphoprotein</keyword>
<evidence type="ECO:0000313" key="12">
    <source>
        <dbReference type="EMBL" id="RDD80147.1"/>
    </source>
</evidence>
<keyword evidence="8 10" id="KW-1133">Transmembrane helix</keyword>
<dbReference type="InterPro" id="IPR036890">
    <property type="entry name" value="HATPase_C_sf"/>
</dbReference>
<dbReference type="SUPFAM" id="SSF47384">
    <property type="entry name" value="Homodimeric domain of signal transducing histidine kinase"/>
    <property type="match status" value="1"/>
</dbReference>
<dbReference type="InterPro" id="IPR036097">
    <property type="entry name" value="HisK_dim/P_sf"/>
</dbReference>
<dbReference type="InterPro" id="IPR005467">
    <property type="entry name" value="His_kinase_dom"/>
</dbReference>
<evidence type="ECO:0000256" key="3">
    <source>
        <dbReference type="ARBA" id="ARBA00012438"/>
    </source>
</evidence>
<sequence>MPKKLSLRRCAENWAGRRCFTRCAGLDTSLRRPMAKRRHNAIHQRLYLKLTVSWAVAWIVGIACLGTLAISMNGRLGRVGLEDMLRLRATAVYGLSWFDAQGRFHDELLDKEPGLLTGGVDIWVISQRSPDTVLLRPKQAIFNIHSPAELANANAGSEDGAIREGRDSLGVSYLSLTKTTYDDADRVVARILVLGDPRAIDAAHAVFTRNLLLAVTALALLGLAVGTLLARQTLRPVAETMDIRERLIAAAAHELRAPVANLLAICDSVGYGDIPLEEGFTQVRHVARTSATLIDKLLLLAQLDSSAAGVMKEKVRLDLIVEAALPEGHGITTDMEESVVVADRRLLQIAVRNLIENALTHGRSNGDTGASVRITVRHHTVTIEDDGAGFRMDQLASAREAFRKAPGSPGYGLGLSIVQHIAELHGGQLILENLAPHGARVRLQIN</sequence>
<organism evidence="12 13">
    <name type="scientific">Dyella tabacisoli</name>
    <dbReference type="NCBI Taxonomy" id="2282381"/>
    <lineage>
        <taxon>Bacteria</taxon>
        <taxon>Pseudomonadati</taxon>
        <taxon>Pseudomonadota</taxon>
        <taxon>Gammaproteobacteria</taxon>
        <taxon>Lysobacterales</taxon>
        <taxon>Rhodanobacteraceae</taxon>
        <taxon>Dyella</taxon>
    </lineage>
</organism>
<feature type="transmembrane region" description="Helical" evidence="10">
    <location>
        <begin position="46"/>
        <end position="70"/>
    </location>
</feature>
<dbReference type="Pfam" id="PF02518">
    <property type="entry name" value="HATPase_c"/>
    <property type="match status" value="1"/>
</dbReference>
<dbReference type="InterPro" id="IPR004358">
    <property type="entry name" value="Sig_transdc_His_kin-like_C"/>
</dbReference>
<evidence type="ECO:0000256" key="10">
    <source>
        <dbReference type="SAM" id="Phobius"/>
    </source>
</evidence>
<keyword evidence="5" id="KW-0808">Transferase</keyword>
<dbReference type="OrthoDB" id="9804645at2"/>
<keyword evidence="13" id="KW-1185">Reference proteome</keyword>
<evidence type="ECO:0000256" key="8">
    <source>
        <dbReference type="ARBA" id="ARBA00022989"/>
    </source>
</evidence>
<dbReference type="Gene3D" id="3.30.565.10">
    <property type="entry name" value="Histidine kinase-like ATPase, C-terminal domain"/>
    <property type="match status" value="1"/>
</dbReference>
<dbReference type="EC" id="2.7.13.3" evidence="3"/>
<evidence type="ECO:0000256" key="9">
    <source>
        <dbReference type="ARBA" id="ARBA00023136"/>
    </source>
</evidence>
<name>A0A369UI23_9GAMM</name>
<dbReference type="PRINTS" id="PR00344">
    <property type="entry name" value="BCTRLSENSOR"/>
</dbReference>
<evidence type="ECO:0000256" key="4">
    <source>
        <dbReference type="ARBA" id="ARBA00022553"/>
    </source>
</evidence>
<protein>
    <recommendedName>
        <fullName evidence="3">histidine kinase</fullName>
        <ecNumber evidence="3">2.7.13.3</ecNumber>
    </recommendedName>
</protein>
<dbReference type="EMBL" id="QQAH01000020">
    <property type="protein sequence ID" value="RDD80147.1"/>
    <property type="molecule type" value="Genomic_DNA"/>
</dbReference>